<dbReference type="SUPFAM" id="SSF53474">
    <property type="entry name" value="alpha/beta-Hydrolases"/>
    <property type="match status" value="1"/>
</dbReference>
<proteinExistence type="predicted"/>
<dbReference type="AlphaFoldDB" id="A0A9P4GCP0"/>
<evidence type="ECO:0000313" key="2">
    <source>
        <dbReference type="EMBL" id="KAF1843463.1"/>
    </source>
</evidence>
<accession>A0A9P4GCP0</accession>
<dbReference type="RefSeq" id="XP_040786026.1">
    <property type="nucleotide sequence ID" value="XM_040929150.1"/>
</dbReference>
<evidence type="ECO:0000313" key="3">
    <source>
        <dbReference type="Proteomes" id="UP000800039"/>
    </source>
</evidence>
<organism evidence="2 3">
    <name type="scientific">Cucurbitaria berberidis CBS 394.84</name>
    <dbReference type="NCBI Taxonomy" id="1168544"/>
    <lineage>
        <taxon>Eukaryota</taxon>
        <taxon>Fungi</taxon>
        <taxon>Dikarya</taxon>
        <taxon>Ascomycota</taxon>
        <taxon>Pezizomycotina</taxon>
        <taxon>Dothideomycetes</taxon>
        <taxon>Pleosporomycetidae</taxon>
        <taxon>Pleosporales</taxon>
        <taxon>Pleosporineae</taxon>
        <taxon>Cucurbitariaceae</taxon>
        <taxon>Cucurbitaria</taxon>
    </lineage>
</organism>
<dbReference type="PANTHER" id="PTHR37017">
    <property type="entry name" value="AB HYDROLASE-1 DOMAIN-CONTAINING PROTEIN-RELATED"/>
    <property type="match status" value="1"/>
</dbReference>
<comment type="caution">
    <text evidence="2">The sequence shown here is derived from an EMBL/GenBank/DDBJ whole genome shotgun (WGS) entry which is preliminary data.</text>
</comment>
<sequence length="272" mass="29401">MSDTTHPNELVLVPGSFAYSALYEPLITPLRAKGLIIHALDPPCFPASYKKGTPSPSMYDDAAFINAFVTKLAEEGKDIVLLAHSYGGTPATESLKGVTKKEREAQGKKGGVVRVAYLTAIVPKIGEHLAQVISAAAQGGAPPIEIDEDGWMFQPRPDLTAAIVYNSLSPERGTAEAAKFGKHASISFGTNLTHNGYKDVPVSWFFCEDDLCVVPEVQETAINVIEESWKGTERQGKKVDVTRVKCDHIPIHSASEELEKWVEGIIAKGGKE</sequence>
<dbReference type="EMBL" id="ML976617">
    <property type="protein sequence ID" value="KAF1843463.1"/>
    <property type="molecule type" value="Genomic_DNA"/>
</dbReference>
<dbReference type="InterPro" id="IPR052897">
    <property type="entry name" value="Sec-Metab_Biosynth_Hydrolase"/>
</dbReference>
<reference evidence="2" key="1">
    <citation type="submission" date="2020-01" db="EMBL/GenBank/DDBJ databases">
        <authorList>
            <consortium name="DOE Joint Genome Institute"/>
            <person name="Haridas S."/>
            <person name="Albert R."/>
            <person name="Binder M."/>
            <person name="Bloem J."/>
            <person name="Labutti K."/>
            <person name="Salamov A."/>
            <person name="Andreopoulos B."/>
            <person name="Baker S.E."/>
            <person name="Barry K."/>
            <person name="Bills G."/>
            <person name="Bluhm B.H."/>
            <person name="Cannon C."/>
            <person name="Castanera R."/>
            <person name="Culley D.E."/>
            <person name="Daum C."/>
            <person name="Ezra D."/>
            <person name="Gonzalez J.B."/>
            <person name="Henrissat B."/>
            <person name="Kuo A."/>
            <person name="Liang C."/>
            <person name="Lipzen A."/>
            <person name="Lutzoni F."/>
            <person name="Magnuson J."/>
            <person name="Mondo S."/>
            <person name="Nolan M."/>
            <person name="Ohm R."/>
            <person name="Pangilinan J."/>
            <person name="Park H.-J."/>
            <person name="Ramirez L."/>
            <person name="Alfaro M."/>
            <person name="Sun H."/>
            <person name="Tritt A."/>
            <person name="Yoshinaga Y."/>
            <person name="Zwiers L.-H."/>
            <person name="Turgeon B.G."/>
            <person name="Goodwin S.B."/>
            <person name="Spatafora J.W."/>
            <person name="Crous P.W."/>
            <person name="Grigoriev I.V."/>
        </authorList>
    </citation>
    <scope>NUCLEOTIDE SEQUENCE</scope>
    <source>
        <strain evidence="2">CBS 394.84</strain>
    </source>
</reference>
<gene>
    <name evidence="2" type="ORF">K460DRAFT_289892</name>
</gene>
<evidence type="ECO:0000259" key="1">
    <source>
        <dbReference type="Pfam" id="PF12697"/>
    </source>
</evidence>
<keyword evidence="3" id="KW-1185">Reference proteome</keyword>
<dbReference type="PANTHER" id="PTHR37017:SF13">
    <property type="entry name" value="AB HYDROLASE-1 DOMAIN-CONTAINING PROTEIN"/>
    <property type="match status" value="1"/>
</dbReference>
<dbReference type="InterPro" id="IPR029058">
    <property type="entry name" value="AB_hydrolase_fold"/>
</dbReference>
<dbReference type="GeneID" id="63846402"/>
<dbReference type="OrthoDB" id="1263307at2759"/>
<feature type="domain" description="AB hydrolase-1" evidence="1">
    <location>
        <begin position="10"/>
        <end position="258"/>
    </location>
</feature>
<protein>
    <submittedName>
        <fullName evidence="2">Alpha/beta-hydrolase</fullName>
    </submittedName>
</protein>
<dbReference type="Pfam" id="PF12697">
    <property type="entry name" value="Abhydrolase_6"/>
    <property type="match status" value="1"/>
</dbReference>
<dbReference type="Gene3D" id="3.40.50.1820">
    <property type="entry name" value="alpha/beta hydrolase"/>
    <property type="match status" value="1"/>
</dbReference>
<dbReference type="Proteomes" id="UP000800039">
    <property type="component" value="Unassembled WGS sequence"/>
</dbReference>
<name>A0A9P4GCP0_9PLEO</name>
<dbReference type="InterPro" id="IPR000073">
    <property type="entry name" value="AB_hydrolase_1"/>
</dbReference>